<dbReference type="InParanoid" id="T0R573"/>
<evidence type="ECO:0000313" key="1">
    <source>
        <dbReference type="EMBL" id="EQC24677.1"/>
    </source>
</evidence>
<dbReference type="Gene3D" id="3.80.10.10">
    <property type="entry name" value="Ribonuclease Inhibitor"/>
    <property type="match status" value="1"/>
</dbReference>
<dbReference type="EMBL" id="JH767497">
    <property type="protein sequence ID" value="EQC24677.1"/>
    <property type="molecule type" value="Genomic_DNA"/>
</dbReference>
<dbReference type="RefSeq" id="XP_008621839.1">
    <property type="nucleotide sequence ID" value="XM_008623617.1"/>
</dbReference>
<dbReference type="InterPro" id="IPR032675">
    <property type="entry name" value="LRR_dom_sf"/>
</dbReference>
<proteinExistence type="predicted"/>
<dbReference type="AlphaFoldDB" id="T0R573"/>
<dbReference type="Proteomes" id="UP000030762">
    <property type="component" value="Unassembled WGS sequence"/>
</dbReference>
<dbReference type="VEuPathDB" id="FungiDB:SDRG_17430"/>
<name>T0R573_SAPDV</name>
<dbReference type="SUPFAM" id="SSF52047">
    <property type="entry name" value="RNI-like"/>
    <property type="match status" value="1"/>
</dbReference>
<keyword evidence="3" id="KW-1185">Reference proteome</keyword>
<evidence type="ECO:0000313" key="2">
    <source>
        <dbReference type="EMBL" id="EQC24731.1"/>
    </source>
</evidence>
<dbReference type="RefSeq" id="XP_008621894.1">
    <property type="nucleotide sequence ID" value="XM_008623672.1"/>
</dbReference>
<evidence type="ECO:0000313" key="3">
    <source>
        <dbReference type="Proteomes" id="UP000030762"/>
    </source>
</evidence>
<dbReference type="VEuPathDB" id="FungiDB:SDRG_17375"/>
<organism evidence="1 3">
    <name type="scientific">Saprolegnia diclina (strain VS20)</name>
    <dbReference type="NCBI Taxonomy" id="1156394"/>
    <lineage>
        <taxon>Eukaryota</taxon>
        <taxon>Sar</taxon>
        <taxon>Stramenopiles</taxon>
        <taxon>Oomycota</taxon>
        <taxon>Saprolegniomycetes</taxon>
        <taxon>Saprolegniales</taxon>
        <taxon>Saprolegniaceae</taxon>
        <taxon>Saprolegnia</taxon>
    </lineage>
</organism>
<reference evidence="1 3" key="1">
    <citation type="submission" date="2012-04" db="EMBL/GenBank/DDBJ databases">
        <title>The Genome Sequence of Saprolegnia declina VS20.</title>
        <authorList>
            <consortium name="The Broad Institute Genome Sequencing Platform"/>
            <person name="Russ C."/>
            <person name="Nusbaum C."/>
            <person name="Tyler B."/>
            <person name="van West P."/>
            <person name="Dieguez-Uribeondo J."/>
            <person name="de Bruijn I."/>
            <person name="Tripathy S."/>
            <person name="Jiang R."/>
            <person name="Young S.K."/>
            <person name="Zeng Q."/>
            <person name="Gargeya S."/>
            <person name="Fitzgerald M."/>
            <person name="Haas B."/>
            <person name="Abouelleil A."/>
            <person name="Alvarado L."/>
            <person name="Arachchi H.M."/>
            <person name="Berlin A."/>
            <person name="Chapman S.B."/>
            <person name="Goldberg J."/>
            <person name="Griggs A."/>
            <person name="Gujja S."/>
            <person name="Hansen M."/>
            <person name="Howarth C."/>
            <person name="Imamovic A."/>
            <person name="Larimer J."/>
            <person name="McCowen C."/>
            <person name="Montmayeur A."/>
            <person name="Murphy C."/>
            <person name="Neiman D."/>
            <person name="Pearson M."/>
            <person name="Priest M."/>
            <person name="Roberts A."/>
            <person name="Saif S."/>
            <person name="Shea T."/>
            <person name="Sisk P."/>
            <person name="Sykes S."/>
            <person name="Wortman J."/>
            <person name="Nusbaum C."/>
            <person name="Birren B."/>
        </authorList>
    </citation>
    <scope>NUCLEOTIDE SEQUENCE [LARGE SCALE GENOMIC DNA]</scope>
    <source>
        <strain evidence="1 3">VS20</strain>
    </source>
</reference>
<feature type="non-terminal residue" evidence="1">
    <location>
        <position position="1"/>
    </location>
</feature>
<gene>
    <name evidence="2" type="ORF">SDRG_17375</name>
    <name evidence="1" type="ORF">SDRG_17430</name>
</gene>
<dbReference type="EMBL" id="JH767439">
    <property type="protein sequence ID" value="EQC24731.1"/>
    <property type="molecule type" value="Genomic_DNA"/>
</dbReference>
<accession>T0R573</accession>
<protein>
    <submittedName>
        <fullName evidence="1">Uncharacterized protein</fullName>
    </submittedName>
</protein>
<sequence>ELRLNSVAEVGGFHGRQLPASLSELEWRPVNVRHLSPDDAIWADLRHALRRTRLEYLCCDYFGEVSAQPSMGPDLSQLKKLDVTCSRAGVDHVRMLVAGLSQLSSLTELSLARIAVDAEAMRSIMETLATSCPHLAVLDITHHELDWRGMREVLVAVPRLARLTHIFASGCATCDVALCFDELVAAGRRAEEIALPTCYERGSREMDDVLWALAAIPDVPFVIPSLQLRDADPYVQAILGEEVPGASERCSLSFN</sequence>
<dbReference type="GeneID" id="19958102"/>
<dbReference type="GeneID" id="19958157"/>